<dbReference type="Proteomes" id="UP000199149">
    <property type="component" value="Unassembled WGS sequence"/>
</dbReference>
<dbReference type="RefSeq" id="WP_092908951.1">
    <property type="nucleotide sequence ID" value="NZ_FOUZ01000012.1"/>
</dbReference>
<dbReference type="Pfam" id="PF20240">
    <property type="entry name" value="DUF6597"/>
    <property type="match status" value="1"/>
</dbReference>
<organism evidence="2 3">
    <name type="scientific">Algoriella xinjiangensis</name>
    <dbReference type="NCBI Taxonomy" id="684065"/>
    <lineage>
        <taxon>Bacteria</taxon>
        <taxon>Pseudomonadati</taxon>
        <taxon>Bacteroidota</taxon>
        <taxon>Flavobacteriia</taxon>
        <taxon>Flavobacteriales</taxon>
        <taxon>Weeksellaceae</taxon>
        <taxon>Algoriella</taxon>
    </lineage>
</organism>
<dbReference type="AlphaFoldDB" id="A0A1I4Z3R0"/>
<dbReference type="SMART" id="SM00342">
    <property type="entry name" value="HTH_ARAC"/>
    <property type="match status" value="1"/>
</dbReference>
<name>A0A1I4Z3R0_9FLAO</name>
<dbReference type="GO" id="GO:0003700">
    <property type="term" value="F:DNA-binding transcription factor activity"/>
    <property type="evidence" value="ECO:0007669"/>
    <property type="project" value="InterPro"/>
</dbReference>
<dbReference type="InterPro" id="IPR046532">
    <property type="entry name" value="DUF6597"/>
</dbReference>
<dbReference type="EMBL" id="FOUZ01000012">
    <property type="protein sequence ID" value="SFN44838.1"/>
    <property type="molecule type" value="Genomic_DNA"/>
</dbReference>
<sequence length="252" mass="29200">MTTDLQIQVIYPDKDLSDFVESFWMLANSSNTDKDISTLPDGRVDIIFSYSDTEPFNAMLMDLDRNCSSVIFTARTFSFAVSFKLLAVEYILDTSIANQGNLPVFLPNNFWDIKQSDLNPFETFVKKISEQIKSILQHKKIESRKKKLFDLIYSSNGAMTVKDLSDKSNWSSREINRYFHKYIGISLKEYCTILRFQSSLPDIKKGKLYPEQNFSDQAHFIKAVKKHSGLTPKELNKNENDRFVQFLILPKK</sequence>
<evidence type="ECO:0000313" key="3">
    <source>
        <dbReference type="Proteomes" id="UP000199149"/>
    </source>
</evidence>
<accession>A0A1I4Z3R0</accession>
<gene>
    <name evidence="2" type="ORF">SAMN05421738_11296</name>
</gene>
<evidence type="ECO:0000313" key="2">
    <source>
        <dbReference type="EMBL" id="SFN44838.1"/>
    </source>
</evidence>
<evidence type="ECO:0000259" key="1">
    <source>
        <dbReference type="PROSITE" id="PS01124"/>
    </source>
</evidence>
<protein>
    <submittedName>
        <fullName evidence="2">Helix-turn-helix domain-containing protein</fullName>
    </submittedName>
</protein>
<dbReference type="GO" id="GO:0043565">
    <property type="term" value="F:sequence-specific DNA binding"/>
    <property type="evidence" value="ECO:0007669"/>
    <property type="project" value="InterPro"/>
</dbReference>
<dbReference type="InterPro" id="IPR018060">
    <property type="entry name" value="HTH_AraC"/>
</dbReference>
<dbReference type="Gene3D" id="1.10.10.60">
    <property type="entry name" value="Homeodomain-like"/>
    <property type="match status" value="1"/>
</dbReference>
<keyword evidence="3" id="KW-1185">Reference proteome</keyword>
<reference evidence="3" key="1">
    <citation type="submission" date="2016-10" db="EMBL/GenBank/DDBJ databases">
        <authorList>
            <person name="Varghese N."/>
            <person name="Submissions S."/>
        </authorList>
    </citation>
    <scope>NUCLEOTIDE SEQUENCE [LARGE SCALE GENOMIC DNA]</scope>
    <source>
        <strain evidence="3">XJ109</strain>
    </source>
</reference>
<dbReference type="STRING" id="684065.SAMN05421738_11296"/>
<dbReference type="PROSITE" id="PS01124">
    <property type="entry name" value="HTH_ARAC_FAMILY_2"/>
    <property type="match status" value="1"/>
</dbReference>
<feature type="domain" description="HTH araC/xylS-type" evidence="1">
    <location>
        <begin position="143"/>
        <end position="238"/>
    </location>
</feature>
<proteinExistence type="predicted"/>